<sequence length="235" mass="26626">MNIYIDIETVPSQDPAVIAAFEDDAEQAKATVCAPSNYKDETKIAEYIAAKRAEIDLEIEMKWRKTSFDGGLGHIVCASIALDDAEPMSFWRPEWHANEAAVMRDMFDCLSDAYTPSTDRRPVFIGHYVTEFDLRFIFQRAVMLGIRPPSIIPFSAKPWDDSVFDTMTRWAGTRGTIGLDKLCRAFGLPEKGDIDGSKVWDFVRAGRLDEVVAYCEDDVRRVRGIHKRMTFQQAA</sequence>
<proteinExistence type="predicted"/>
<keyword evidence="2" id="KW-0378">Hydrolase</keyword>
<dbReference type="Gene3D" id="3.30.420.10">
    <property type="entry name" value="Ribonuclease H-like superfamily/Ribonuclease H"/>
    <property type="match status" value="1"/>
</dbReference>
<dbReference type="InterPro" id="IPR012337">
    <property type="entry name" value="RNaseH-like_sf"/>
</dbReference>
<accession>A0A5E4V3G9</accession>
<dbReference type="EMBL" id="CABPRU010000005">
    <property type="protein sequence ID" value="VVE06787.1"/>
    <property type="molecule type" value="Genomic_DNA"/>
</dbReference>
<dbReference type="OrthoDB" id="13288at2"/>
<gene>
    <name evidence="2" type="ORF">PTE31013_02431</name>
</gene>
<evidence type="ECO:0000313" key="2">
    <source>
        <dbReference type="EMBL" id="VVE06787.1"/>
    </source>
</evidence>
<name>A0A5E4V3G9_9BURK</name>
<dbReference type="GO" id="GO:0003676">
    <property type="term" value="F:nucleic acid binding"/>
    <property type="evidence" value="ECO:0007669"/>
    <property type="project" value="InterPro"/>
</dbReference>
<organism evidence="2 3">
    <name type="scientific">Pandoraea terrigena</name>
    <dbReference type="NCBI Taxonomy" id="2508292"/>
    <lineage>
        <taxon>Bacteria</taxon>
        <taxon>Pseudomonadati</taxon>
        <taxon>Pseudomonadota</taxon>
        <taxon>Betaproteobacteria</taxon>
        <taxon>Burkholderiales</taxon>
        <taxon>Burkholderiaceae</taxon>
        <taxon>Pandoraea</taxon>
    </lineage>
</organism>
<keyword evidence="2" id="KW-0269">Exonuclease</keyword>
<dbReference type="InterPro" id="IPR019288">
    <property type="entry name" value="3'-5'_exonuclease_PolB-like"/>
</dbReference>
<dbReference type="AlphaFoldDB" id="A0A5E4V3G9"/>
<feature type="domain" description="Predicted 3'-5' exonuclease PolB-like" evidence="1">
    <location>
        <begin position="98"/>
        <end position="219"/>
    </location>
</feature>
<evidence type="ECO:0000313" key="3">
    <source>
        <dbReference type="Proteomes" id="UP000334380"/>
    </source>
</evidence>
<dbReference type="GO" id="GO:0004527">
    <property type="term" value="F:exonuclease activity"/>
    <property type="evidence" value="ECO:0007669"/>
    <property type="project" value="UniProtKB-KW"/>
</dbReference>
<dbReference type="Proteomes" id="UP000334380">
    <property type="component" value="Unassembled WGS sequence"/>
</dbReference>
<dbReference type="Pfam" id="PF10108">
    <property type="entry name" value="DNA_pol_B_exo2"/>
    <property type="match status" value="1"/>
</dbReference>
<protein>
    <submittedName>
        <fullName evidence="2">3'-5' exonuclease</fullName>
    </submittedName>
</protein>
<dbReference type="SUPFAM" id="SSF53098">
    <property type="entry name" value="Ribonuclease H-like"/>
    <property type="match status" value="1"/>
</dbReference>
<reference evidence="2 3" key="1">
    <citation type="submission" date="2019-08" db="EMBL/GenBank/DDBJ databases">
        <authorList>
            <person name="Peeters C."/>
        </authorList>
    </citation>
    <scope>NUCLEOTIDE SEQUENCE [LARGE SCALE GENOMIC DNA]</scope>
    <source>
        <strain evidence="2 3">LMG 31013</strain>
    </source>
</reference>
<keyword evidence="3" id="KW-1185">Reference proteome</keyword>
<evidence type="ECO:0000259" key="1">
    <source>
        <dbReference type="Pfam" id="PF10108"/>
    </source>
</evidence>
<keyword evidence="2" id="KW-0540">Nuclease</keyword>
<dbReference type="RefSeq" id="WP_150613063.1">
    <property type="nucleotide sequence ID" value="NZ_CABPRU010000005.1"/>
</dbReference>
<dbReference type="InterPro" id="IPR036397">
    <property type="entry name" value="RNaseH_sf"/>
</dbReference>